<evidence type="ECO:0000256" key="5">
    <source>
        <dbReference type="SAM" id="MobiDB-lite"/>
    </source>
</evidence>
<evidence type="ECO:0000256" key="1">
    <source>
        <dbReference type="ARBA" id="ARBA00022723"/>
    </source>
</evidence>
<protein>
    <recommendedName>
        <fullName evidence="10">SET domain-containing protein</fullName>
    </recommendedName>
</protein>
<dbReference type="OrthoDB" id="265717at2759"/>
<keyword evidence="3" id="KW-0862">Zinc</keyword>
<dbReference type="Proteomes" id="UP000183567">
    <property type="component" value="Unassembled WGS sequence"/>
</dbReference>
<dbReference type="SUPFAM" id="SSF82199">
    <property type="entry name" value="SET domain"/>
    <property type="match status" value="1"/>
</dbReference>
<gene>
    <name evidence="8" type="ORF">AZE42_06767</name>
</gene>
<feature type="compositionally biased region" description="Polar residues" evidence="5">
    <location>
        <begin position="14"/>
        <end position="23"/>
    </location>
</feature>
<evidence type="ECO:0000313" key="9">
    <source>
        <dbReference type="Proteomes" id="UP000183567"/>
    </source>
</evidence>
<evidence type="ECO:0000259" key="7">
    <source>
        <dbReference type="PROSITE" id="PS50865"/>
    </source>
</evidence>
<feature type="domain" description="MYND-type" evidence="7">
    <location>
        <begin position="104"/>
        <end position="143"/>
    </location>
</feature>
<dbReference type="InterPro" id="IPR046341">
    <property type="entry name" value="SET_dom_sf"/>
</dbReference>
<proteinExistence type="predicted"/>
<accession>A0A1J8PKJ3</accession>
<feature type="domain" description="SET" evidence="6">
    <location>
        <begin position="59"/>
        <end position="313"/>
    </location>
</feature>
<dbReference type="Pfam" id="PF00856">
    <property type="entry name" value="SET"/>
    <property type="match status" value="1"/>
</dbReference>
<dbReference type="Gene3D" id="2.170.270.10">
    <property type="entry name" value="SET domain"/>
    <property type="match status" value="1"/>
</dbReference>
<evidence type="ECO:0000259" key="6">
    <source>
        <dbReference type="PROSITE" id="PS50280"/>
    </source>
</evidence>
<dbReference type="Pfam" id="PF01753">
    <property type="entry name" value="zf-MYND"/>
    <property type="match status" value="1"/>
</dbReference>
<evidence type="ECO:0000256" key="2">
    <source>
        <dbReference type="ARBA" id="ARBA00022771"/>
    </source>
</evidence>
<dbReference type="STRING" id="180088.A0A1J8PKJ3"/>
<dbReference type="EMBL" id="LVVM01006029">
    <property type="protein sequence ID" value="OJA09071.1"/>
    <property type="molecule type" value="Genomic_DNA"/>
</dbReference>
<evidence type="ECO:0000256" key="4">
    <source>
        <dbReference type="PROSITE-ProRule" id="PRU00134"/>
    </source>
</evidence>
<evidence type="ECO:0000256" key="3">
    <source>
        <dbReference type="ARBA" id="ARBA00022833"/>
    </source>
</evidence>
<dbReference type="Gene3D" id="1.10.220.160">
    <property type="match status" value="1"/>
</dbReference>
<keyword evidence="9" id="KW-1185">Reference proteome</keyword>
<feature type="region of interest" description="Disordered" evidence="5">
    <location>
        <begin position="1"/>
        <end position="51"/>
    </location>
</feature>
<dbReference type="InterPro" id="IPR002893">
    <property type="entry name" value="Znf_MYND"/>
</dbReference>
<comment type="caution">
    <text evidence="8">The sequence shown here is derived from an EMBL/GenBank/DDBJ whole genome shotgun (WGS) entry which is preliminary data.</text>
</comment>
<keyword evidence="2 4" id="KW-0863">Zinc-finger</keyword>
<dbReference type="Gene3D" id="6.10.140.2220">
    <property type="match status" value="1"/>
</dbReference>
<dbReference type="GO" id="GO:0008270">
    <property type="term" value="F:zinc ion binding"/>
    <property type="evidence" value="ECO:0007669"/>
    <property type="project" value="UniProtKB-KW"/>
</dbReference>
<sequence>MSFANLKSKRQGKSSRSYVTSTDSFRESHSTTISEAVHSSDPKQSNPDNASIVYQDIPNNVEMRVLSVAGRGLFAKNSIKAGSVIISLRPHSFALASQYLDSHCSACAAAPNSGLLRCTGCRTVWYCNATCQKNDWLLHRLECSALVNWAKSAPSKSLSVPSDAVRCLGRILWQKERKGFDSSWSKEIDALQSHRHSLQPRVVENNTHLAHSLVRYLGLSSPGELSKFDISSAGDLTDLISRFVTNTFALTSPSLTPVGVSVSPLVALFNHSCDPDAVIVFPRSSQNSAEEPRMQVIALRDISPYEEILTSYVDTTLPRSLRQAALQETYDFICQCKLCHDDKKVDPRESIWCPKSCGGMCSAPSDESKIFQCAKCHTVVPAPESIADALRIGQEALEKASSIQVTNYVKALQLTTNIIPILVSAGLTPSCHPLLALTGLHKTLLLSSFSEDMSQELLDETIRTAAKHYAGLSTLLLDGHPVRAVALAELGKLLAVDEPSPATSLAANVAFPPTGPPRLKAAYETLVRARNEVMIGFGRDNDGGELGRNIRETLVSLEKELGVWTQGIHNTLQNLSKSMKMNNN</sequence>
<dbReference type="SMART" id="SM00317">
    <property type="entry name" value="SET"/>
    <property type="match status" value="1"/>
</dbReference>
<name>A0A1J8PKJ3_9AGAM</name>
<dbReference type="GO" id="GO:0005634">
    <property type="term" value="C:nucleus"/>
    <property type="evidence" value="ECO:0007669"/>
    <property type="project" value="TreeGrafter"/>
</dbReference>
<dbReference type="InterPro" id="IPR001214">
    <property type="entry name" value="SET_dom"/>
</dbReference>
<organism evidence="8 9">
    <name type="scientific">Rhizopogon vesiculosus</name>
    <dbReference type="NCBI Taxonomy" id="180088"/>
    <lineage>
        <taxon>Eukaryota</taxon>
        <taxon>Fungi</taxon>
        <taxon>Dikarya</taxon>
        <taxon>Basidiomycota</taxon>
        <taxon>Agaricomycotina</taxon>
        <taxon>Agaricomycetes</taxon>
        <taxon>Agaricomycetidae</taxon>
        <taxon>Boletales</taxon>
        <taxon>Suillineae</taxon>
        <taxon>Rhizopogonaceae</taxon>
        <taxon>Rhizopogon</taxon>
    </lineage>
</organism>
<evidence type="ECO:0000313" key="8">
    <source>
        <dbReference type="EMBL" id="OJA09071.1"/>
    </source>
</evidence>
<evidence type="ECO:0008006" key="10">
    <source>
        <dbReference type="Google" id="ProtNLM"/>
    </source>
</evidence>
<dbReference type="PROSITE" id="PS50280">
    <property type="entry name" value="SET"/>
    <property type="match status" value="1"/>
</dbReference>
<reference evidence="8 9" key="1">
    <citation type="submission" date="2016-03" db="EMBL/GenBank/DDBJ databases">
        <title>Comparative genomics of the ectomycorrhizal sister species Rhizopogon vinicolor and Rhizopogon vesiculosus (Basidiomycota: Boletales) reveals a divergence of the mating type B locus.</title>
        <authorList>
            <person name="Mujic A.B."/>
            <person name="Kuo A."/>
            <person name="Tritt A."/>
            <person name="Lipzen A."/>
            <person name="Chen C."/>
            <person name="Johnson J."/>
            <person name="Sharma A."/>
            <person name="Barry K."/>
            <person name="Grigoriev I.V."/>
            <person name="Spatafora J.W."/>
        </authorList>
    </citation>
    <scope>NUCLEOTIDE SEQUENCE [LARGE SCALE GENOMIC DNA]</scope>
    <source>
        <strain evidence="8 9">AM-OR11-056</strain>
    </source>
</reference>
<dbReference type="PROSITE" id="PS50865">
    <property type="entry name" value="ZF_MYND_2"/>
    <property type="match status" value="1"/>
</dbReference>
<dbReference type="PANTHER" id="PTHR12197:SF251">
    <property type="entry name" value="EG:BACR7C10.4 PROTEIN"/>
    <property type="match status" value="1"/>
</dbReference>
<dbReference type="AlphaFoldDB" id="A0A1J8PKJ3"/>
<dbReference type="InterPro" id="IPR050869">
    <property type="entry name" value="H3K4_H4K5_MeTrfase"/>
</dbReference>
<keyword evidence="1" id="KW-0479">Metal-binding</keyword>
<dbReference type="PANTHER" id="PTHR12197">
    <property type="entry name" value="HISTONE-LYSINE N-METHYLTRANSFERASE SMYD"/>
    <property type="match status" value="1"/>
</dbReference>